<accession>A0A9D6L9F8</accession>
<comment type="similarity">
    <text evidence="1">Belongs to the carbon-nitrogen hydrolase superfamily. Nitrilase family.</text>
</comment>
<evidence type="ECO:0000313" key="3">
    <source>
        <dbReference type="EMBL" id="MBI3540274.1"/>
    </source>
</evidence>
<reference evidence="3" key="1">
    <citation type="submission" date="2020-07" db="EMBL/GenBank/DDBJ databases">
        <title>Huge and variable diversity of episymbiotic CPR bacteria and DPANN archaea in groundwater ecosystems.</title>
        <authorList>
            <person name="He C.Y."/>
            <person name="Keren R."/>
            <person name="Whittaker M."/>
            <person name="Farag I.F."/>
            <person name="Doudna J."/>
            <person name="Cate J.H.D."/>
            <person name="Banfield J.F."/>
        </authorList>
    </citation>
    <scope>NUCLEOTIDE SEQUENCE</scope>
    <source>
        <strain evidence="3">NC_groundwater_928_Pr1_S-0.2um_72_17</strain>
    </source>
</reference>
<protein>
    <submittedName>
        <fullName evidence="3">Carbon-nitrogen hydrolase family protein</fullName>
    </submittedName>
</protein>
<dbReference type="Gene3D" id="3.60.110.10">
    <property type="entry name" value="Carbon-nitrogen hydrolase"/>
    <property type="match status" value="1"/>
</dbReference>
<dbReference type="SUPFAM" id="SSF56317">
    <property type="entry name" value="Carbon-nitrogen hydrolase"/>
    <property type="match status" value="1"/>
</dbReference>
<dbReference type="InterPro" id="IPR036526">
    <property type="entry name" value="C-N_Hydrolase_sf"/>
</dbReference>
<dbReference type="PANTHER" id="PTHR46044">
    <property type="entry name" value="NITRILASE"/>
    <property type="match status" value="1"/>
</dbReference>
<dbReference type="PROSITE" id="PS50263">
    <property type="entry name" value="CN_HYDROLASE"/>
    <property type="match status" value="1"/>
</dbReference>
<dbReference type="Proteomes" id="UP000807850">
    <property type="component" value="Unassembled WGS sequence"/>
</dbReference>
<proteinExistence type="inferred from homology"/>
<dbReference type="Pfam" id="PF00795">
    <property type="entry name" value="CN_hydrolase"/>
    <property type="match status" value="1"/>
</dbReference>
<dbReference type="PANTHER" id="PTHR46044:SF1">
    <property type="entry name" value="CN HYDROLASE DOMAIN-CONTAINING PROTEIN"/>
    <property type="match status" value="1"/>
</dbReference>
<organism evidence="3 4">
    <name type="scientific">Eiseniibacteriota bacterium</name>
    <dbReference type="NCBI Taxonomy" id="2212470"/>
    <lineage>
        <taxon>Bacteria</taxon>
        <taxon>Candidatus Eiseniibacteriota</taxon>
    </lineage>
</organism>
<dbReference type="EMBL" id="JACQAY010000278">
    <property type="protein sequence ID" value="MBI3540274.1"/>
    <property type="molecule type" value="Genomic_DNA"/>
</dbReference>
<dbReference type="AlphaFoldDB" id="A0A9D6L9F8"/>
<sequence>MKPIPFKVAAVQHAPVFLDRDATIDKACALIGEAGRMGAKLIVFPEAFVPAYPDWVWVLPARERAALSALYGELVRNAVTVPSVATERLGQAARQAGAQVVIGVNERNAEASGASLYNSLLFFDADGKLYARHRKLIPTGGERLVWAQGDGSTLAVHATPLGRMCGVICWENYMPLTRYAMYAWGAQLYIAATWDRGEPWLSTLRHIAREGRVFVIGSCMALRHDDIPSRYDFRRLYPPGRDWINAGDSAVINPDGAFVAGPL</sequence>
<evidence type="ECO:0000256" key="1">
    <source>
        <dbReference type="ARBA" id="ARBA00008129"/>
    </source>
</evidence>
<dbReference type="InterPro" id="IPR044149">
    <property type="entry name" value="Nitrilases_CHs"/>
</dbReference>
<dbReference type="GO" id="GO:0016787">
    <property type="term" value="F:hydrolase activity"/>
    <property type="evidence" value="ECO:0007669"/>
    <property type="project" value="UniProtKB-KW"/>
</dbReference>
<name>A0A9D6L9F8_UNCEI</name>
<dbReference type="InterPro" id="IPR003010">
    <property type="entry name" value="C-N_Hydrolase"/>
</dbReference>
<feature type="domain" description="CN hydrolase" evidence="2">
    <location>
        <begin position="6"/>
        <end position="263"/>
    </location>
</feature>
<feature type="non-terminal residue" evidence="3">
    <location>
        <position position="263"/>
    </location>
</feature>
<dbReference type="CDD" id="cd07564">
    <property type="entry name" value="nitrilases_CHs"/>
    <property type="match status" value="1"/>
</dbReference>
<evidence type="ECO:0000313" key="4">
    <source>
        <dbReference type="Proteomes" id="UP000807850"/>
    </source>
</evidence>
<gene>
    <name evidence="3" type="ORF">HY076_08385</name>
</gene>
<keyword evidence="3" id="KW-0378">Hydrolase</keyword>
<evidence type="ECO:0000259" key="2">
    <source>
        <dbReference type="PROSITE" id="PS50263"/>
    </source>
</evidence>
<comment type="caution">
    <text evidence="3">The sequence shown here is derived from an EMBL/GenBank/DDBJ whole genome shotgun (WGS) entry which is preliminary data.</text>
</comment>